<feature type="domain" description="Beta-galactosidase trimerisation" evidence="12">
    <location>
        <begin position="392"/>
        <end position="602"/>
    </location>
</feature>
<dbReference type="GO" id="GO:0009341">
    <property type="term" value="C:beta-galactosidase complex"/>
    <property type="evidence" value="ECO:0007669"/>
    <property type="project" value="InterPro"/>
</dbReference>
<dbReference type="InterPro" id="IPR013738">
    <property type="entry name" value="Beta_galactosidase_Trimer"/>
</dbReference>
<evidence type="ECO:0000256" key="8">
    <source>
        <dbReference type="PIRNR" id="PIRNR001084"/>
    </source>
</evidence>
<dbReference type="CDD" id="cd03143">
    <property type="entry name" value="A4_beta-galactosidase_middle_domain"/>
    <property type="match status" value="1"/>
</dbReference>
<evidence type="ECO:0000313" key="14">
    <source>
        <dbReference type="Proteomes" id="UP000318138"/>
    </source>
</evidence>
<protein>
    <recommendedName>
        <fullName evidence="3 8">Beta-galactosidase</fullName>
        <shortName evidence="8">Beta-gal</shortName>
        <ecNumber evidence="3 8">3.2.1.23</ecNumber>
    </recommendedName>
</protein>
<dbReference type="InterPro" id="IPR029062">
    <property type="entry name" value="Class_I_gatase-like"/>
</dbReference>
<evidence type="ECO:0000256" key="2">
    <source>
        <dbReference type="ARBA" id="ARBA00005940"/>
    </source>
</evidence>
<dbReference type="Gene3D" id="2.60.40.1180">
    <property type="entry name" value="Golgi alpha-mannosidase II"/>
    <property type="match status" value="1"/>
</dbReference>
<evidence type="ECO:0000256" key="5">
    <source>
        <dbReference type="ARBA" id="ARBA00022801"/>
    </source>
</evidence>
<comment type="similarity">
    <text evidence="2 8">Belongs to the glycosyl hydrolase 42 family.</text>
</comment>
<keyword evidence="14" id="KW-1185">Reference proteome</keyword>
<dbReference type="SUPFAM" id="SSF52317">
    <property type="entry name" value="Class I glutamine amidotransferase-like"/>
    <property type="match status" value="1"/>
</dbReference>
<dbReference type="RefSeq" id="WP_176010391.1">
    <property type="nucleotide sequence ID" value="NZ_CP041372.2"/>
</dbReference>
<dbReference type="Pfam" id="PF02449">
    <property type="entry name" value="Glyco_hydro_42"/>
    <property type="match status" value="1"/>
</dbReference>
<comment type="catalytic activity">
    <reaction evidence="1 8">
        <text>Hydrolysis of terminal non-reducing beta-D-galactose residues in beta-D-galactosides.</text>
        <dbReference type="EC" id="3.2.1.23"/>
    </reaction>
</comment>
<dbReference type="PANTHER" id="PTHR36447:SF2">
    <property type="entry name" value="BETA-GALACTOSIDASE YESZ"/>
    <property type="match status" value="1"/>
</dbReference>
<evidence type="ECO:0000259" key="11">
    <source>
        <dbReference type="Pfam" id="PF02449"/>
    </source>
</evidence>
<dbReference type="InterPro" id="IPR003476">
    <property type="entry name" value="Glyco_hydro_42"/>
</dbReference>
<dbReference type="InterPro" id="IPR013529">
    <property type="entry name" value="Glyco_hydro_42_N"/>
</dbReference>
<feature type="binding site" evidence="10">
    <location>
        <position position="311"/>
    </location>
    <ligand>
        <name>substrate</name>
    </ligand>
</feature>
<accession>A0A859FGC0</accession>
<dbReference type="InterPro" id="IPR013780">
    <property type="entry name" value="Glyco_hydro_b"/>
</dbReference>
<evidence type="ECO:0000256" key="3">
    <source>
        <dbReference type="ARBA" id="ARBA00012756"/>
    </source>
</evidence>
<evidence type="ECO:0000259" key="12">
    <source>
        <dbReference type="Pfam" id="PF08532"/>
    </source>
</evidence>
<name>A0A859FGC0_9BACI</name>
<evidence type="ECO:0000313" key="13">
    <source>
        <dbReference type="EMBL" id="QKS72413.1"/>
    </source>
</evidence>
<dbReference type="Pfam" id="PF08532">
    <property type="entry name" value="Glyco_hydro_42M"/>
    <property type="match status" value="1"/>
</dbReference>
<evidence type="ECO:0000256" key="9">
    <source>
        <dbReference type="PIRSR" id="PIRSR001084-1"/>
    </source>
</evidence>
<dbReference type="Gene3D" id="3.20.20.80">
    <property type="entry name" value="Glycosidases"/>
    <property type="match status" value="1"/>
</dbReference>
<dbReference type="GO" id="GO:0005975">
    <property type="term" value="P:carbohydrate metabolic process"/>
    <property type="evidence" value="ECO:0007669"/>
    <property type="project" value="InterPro"/>
</dbReference>
<proteinExistence type="inferred from homology"/>
<dbReference type="AlphaFoldDB" id="A0A859FGC0"/>
<keyword evidence="7 8" id="KW-0326">Glycosidase</keyword>
<evidence type="ECO:0000256" key="1">
    <source>
        <dbReference type="ARBA" id="ARBA00001412"/>
    </source>
</evidence>
<dbReference type="SUPFAM" id="SSF51445">
    <property type="entry name" value="(Trans)glycosidases"/>
    <property type="match status" value="1"/>
</dbReference>
<feature type="binding site" evidence="10">
    <location>
        <position position="103"/>
    </location>
    <ligand>
        <name>substrate</name>
    </ligand>
</feature>
<dbReference type="Gene3D" id="3.40.50.880">
    <property type="match status" value="1"/>
</dbReference>
<sequence>MFIGVDYYPEQWPRERWETDLKLMKELGINVIRISEFGWTLMEPEEGTYDFSLYDDAIKLITSYGMKVVLGTPTATPPAWLIQKYPEVLPADENGVTIGFGARRHYTVNSKTYHLLSKRIVEAMAKHYGDHPDVIGWQTDNEYGHEKSDRSYSEVDQEAFQEWLLQKYGSLEELNHRWGTVFWSQTYDNWSQIPVPRKVYQEHNPSLLLDFNRFCADAYTAYNRMQVETLREHIREDQFITHNFVYTGLAQDQKAIAEDLDFISFDNYPVWGGLAEPIKPAAIARQHDLCRGTKNGKGYWVMEELSGAQGWSQIGYLPRPGHLKLWTYQAIARGAEAIVYFRWRAARFGTEQFCHGILDHDGVPRRKYKEVKDVIDSLKRRGDDLIAADFPAEVGFYHDPENDWAWQIQPQSDQFDFIQEFLRFYEPAHALQVQGNIIRDDVDLSAYKVIVVPIYFLTKKGFNEKLEQFARQGGTVIFSYRTGVKDQDNVVSEKTLPGELSNMCGIEVHEYDSLRGSRSATVKGTAAPLEGLSAESSVWCDFIEPTEAEVLATYEDDEWFSGRAAITRNYVGRGQVYYIGTGVDRSMLLPLYEAIFKEAGIETTDTPEPVEMVTRVGDDVTYVTVLNHSVEESFDVKLPAGKWIDASNGEETFEGTLTLKPLQSIILESSN</sequence>
<feature type="binding site" evidence="10">
    <location>
        <position position="141"/>
    </location>
    <ligand>
        <name>substrate</name>
    </ligand>
</feature>
<keyword evidence="4" id="KW-0479">Metal-binding</keyword>
<feature type="active site" description="Nucleophile" evidence="9">
    <location>
        <position position="303"/>
    </location>
</feature>
<dbReference type="PANTHER" id="PTHR36447">
    <property type="entry name" value="BETA-GALACTOSIDASE GANA"/>
    <property type="match status" value="1"/>
</dbReference>
<dbReference type="EMBL" id="CP041372">
    <property type="protein sequence ID" value="QKS72413.1"/>
    <property type="molecule type" value="Genomic_DNA"/>
</dbReference>
<keyword evidence="5 8" id="KW-0378">Hydrolase</keyword>
<feature type="domain" description="Glycoside hydrolase family 42 N-terminal" evidence="11">
    <location>
        <begin position="6"/>
        <end position="380"/>
    </location>
</feature>
<gene>
    <name evidence="13" type="ORF">FLK61_37945</name>
</gene>
<evidence type="ECO:0000256" key="7">
    <source>
        <dbReference type="ARBA" id="ARBA00023295"/>
    </source>
</evidence>
<dbReference type="EC" id="3.2.1.23" evidence="3 8"/>
<feature type="active site" description="Proton donor" evidence="9">
    <location>
        <position position="142"/>
    </location>
</feature>
<evidence type="ECO:0000256" key="6">
    <source>
        <dbReference type="ARBA" id="ARBA00022833"/>
    </source>
</evidence>
<dbReference type="GO" id="GO:0004565">
    <property type="term" value="F:beta-galactosidase activity"/>
    <property type="evidence" value="ECO:0007669"/>
    <property type="project" value="UniProtKB-EC"/>
</dbReference>
<dbReference type="PIRSF" id="PIRSF001084">
    <property type="entry name" value="B-galactosidase"/>
    <property type="match status" value="1"/>
</dbReference>
<dbReference type="KEGG" id="psua:FLK61_37945"/>
<organism evidence="13 14">
    <name type="scientific">Paenalkalicoccus suaedae</name>
    <dbReference type="NCBI Taxonomy" id="2592382"/>
    <lineage>
        <taxon>Bacteria</taxon>
        <taxon>Bacillati</taxon>
        <taxon>Bacillota</taxon>
        <taxon>Bacilli</taxon>
        <taxon>Bacillales</taxon>
        <taxon>Bacillaceae</taxon>
        <taxon>Paenalkalicoccus</taxon>
    </lineage>
</organism>
<evidence type="ECO:0000256" key="10">
    <source>
        <dbReference type="PIRSR" id="PIRSR001084-2"/>
    </source>
</evidence>
<evidence type="ECO:0000256" key="4">
    <source>
        <dbReference type="ARBA" id="ARBA00022723"/>
    </source>
</evidence>
<dbReference type="Proteomes" id="UP000318138">
    <property type="component" value="Chromosome"/>
</dbReference>
<dbReference type="GO" id="GO:0046872">
    <property type="term" value="F:metal ion binding"/>
    <property type="evidence" value="ECO:0007669"/>
    <property type="project" value="UniProtKB-KW"/>
</dbReference>
<keyword evidence="6" id="KW-0862">Zinc</keyword>
<reference evidence="14" key="1">
    <citation type="submission" date="2019-07" db="EMBL/GenBank/DDBJ databases">
        <title>Bacillus alkalisoli sp. nov. isolated from saline soil.</title>
        <authorList>
            <person name="Sun J.-Q."/>
            <person name="Xu L."/>
        </authorList>
    </citation>
    <scope>NUCLEOTIDE SEQUENCE [LARGE SCALE GENOMIC DNA]</scope>
    <source>
        <strain evidence="14">M4U3P1</strain>
    </source>
</reference>
<dbReference type="InterPro" id="IPR017853">
    <property type="entry name" value="GH"/>
</dbReference>